<gene>
    <name evidence="1" type="ORF">TNCT_703611</name>
</gene>
<proteinExistence type="predicted"/>
<dbReference type="Proteomes" id="UP000887116">
    <property type="component" value="Unassembled WGS sequence"/>
</dbReference>
<reference evidence="1" key="1">
    <citation type="submission" date="2020-07" db="EMBL/GenBank/DDBJ databases">
        <title>Multicomponent nature underlies the extraordinary mechanical properties of spider dragline silk.</title>
        <authorList>
            <person name="Kono N."/>
            <person name="Nakamura H."/>
            <person name="Mori M."/>
            <person name="Yoshida Y."/>
            <person name="Ohtoshi R."/>
            <person name="Malay A.D."/>
            <person name="Moran D.A.P."/>
            <person name="Tomita M."/>
            <person name="Numata K."/>
            <person name="Arakawa K."/>
        </authorList>
    </citation>
    <scope>NUCLEOTIDE SEQUENCE</scope>
</reference>
<keyword evidence="2" id="KW-1185">Reference proteome</keyword>
<dbReference type="EMBL" id="BMAO01023970">
    <property type="protein sequence ID" value="GFQ92121.1"/>
    <property type="molecule type" value="Genomic_DNA"/>
</dbReference>
<name>A0A8X6L1K7_TRICU</name>
<dbReference type="AlphaFoldDB" id="A0A8X6L1K7"/>
<organism evidence="1 2">
    <name type="scientific">Trichonephila clavata</name>
    <name type="common">Joro spider</name>
    <name type="synonym">Nephila clavata</name>
    <dbReference type="NCBI Taxonomy" id="2740835"/>
    <lineage>
        <taxon>Eukaryota</taxon>
        <taxon>Metazoa</taxon>
        <taxon>Ecdysozoa</taxon>
        <taxon>Arthropoda</taxon>
        <taxon>Chelicerata</taxon>
        <taxon>Arachnida</taxon>
        <taxon>Araneae</taxon>
        <taxon>Araneomorphae</taxon>
        <taxon>Entelegynae</taxon>
        <taxon>Araneoidea</taxon>
        <taxon>Nephilidae</taxon>
        <taxon>Trichonephila</taxon>
    </lineage>
</organism>
<sequence>MSTGFQGDGCSPWIDSYLLCGSLLQPMLTSTPLAFLEFHCLWPMNPSLVSAKERYLGKANRRVCLLSSSHVFSPSDHNFSLFHRLKTLSDSPMGYNFFL</sequence>
<evidence type="ECO:0000313" key="1">
    <source>
        <dbReference type="EMBL" id="GFQ92121.1"/>
    </source>
</evidence>
<comment type="caution">
    <text evidence="1">The sequence shown here is derived from an EMBL/GenBank/DDBJ whole genome shotgun (WGS) entry which is preliminary data.</text>
</comment>
<protein>
    <submittedName>
        <fullName evidence="1">Uncharacterized protein</fullName>
    </submittedName>
</protein>
<evidence type="ECO:0000313" key="2">
    <source>
        <dbReference type="Proteomes" id="UP000887116"/>
    </source>
</evidence>
<accession>A0A8X6L1K7</accession>